<dbReference type="SUPFAM" id="SSF53850">
    <property type="entry name" value="Periplasmic binding protein-like II"/>
    <property type="match status" value="1"/>
</dbReference>
<evidence type="ECO:0000256" key="2">
    <source>
        <dbReference type="ARBA" id="ARBA00008520"/>
    </source>
</evidence>
<comment type="similarity">
    <text evidence="2">Belongs to the bacterial solute-binding protein 1 family.</text>
</comment>
<dbReference type="Proteomes" id="UP000253831">
    <property type="component" value="Unassembled WGS sequence"/>
</dbReference>
<organism evidence="8 9">
    <name type="scientific">Candidatus Accumulibacter meliphilus</name>
    <dbReference type="NCBI Taxonomy" id="2211374"/>
    <lineage>
        <taxon>Bacteria</taxon>
        <taxon>Pseudomonadati</taxon>
        <taxon>Pseudomonadota</taxon>
        <taxon>Betaproteobacteria</taxon>
        <taxon>Candidatus Accumulibacter</taxon>
    </lineage>
</organism>
<dbReference type="InterPro" id="IPR050490">
    <property type="entry name" value="Bact_solute-bd_prot1"/>
</dbReference>
<accession>A0A369XMP8</accession>
<evidence type="ECO:0000313" key="9">
    <source>
        <dbReference type="Proteomes" id="UP000253831"/>
    </source>
</evidence>
<evidence type="ECO:0000313" key="8">
    <source>
        <dbReference type="EMBL" id="RDE50146.1"/>
    </source>
</evidence>
<reference evidence="8 9" key="1">
    <citation type="submission" date="2018-05" db="EMBL/GenBank/DDBJ databases">
        <title>Integrated omic analyses show evidence that a Ca. Accumulibacter phosphatis strain performs denitrification under micro-aerobic conditions.</title>
        <authorList>
            <person name="Camejo P.Y."/>
            <person name="Katherine M.D."/>
            <person name="Daniel N.R."/>
        </authorList>
    </citation>
    <scope>NUCLEOTIDE SEQUENCE [LARGE SCALE GENOMIC DNA]</scope>
    <source>
        <strain evidence="8">UW-LDO-IC</strain>
    </source>
</reference>
<name>A0A369XMP8_9PROT</name>
<feature type="chain" id="PRO_5016942896" description="sn-glycerol-3-phosphate-binding periplasmic protein UgpB" evidence="7">
    <location>
        <begin position="26"/>
        <end position="419"/>
    </location>
</feature>
<comment type="caution">
    <text evidence="8">The sequence shown here is derived from an EMBL/GenBank/DDBJ whole genome shotgun (WGS) entry which is preliminary data.</text>
</comment>
<gene>
    <name evidence="8" type="ORF">DVS81_12840</name>
</gene>
<evidence type="ECO:0000256" key="6">
    <source>
        <dbReference type="ARBA" id="ARBA00022729"/>
    </source>
</evidence>
<comment type="subunit">
    <text evidence="3">The complex is composed of two ATP-binding proteins (UgpC), two transmembrane proteins (UgpA and UgpE) and a solute-binding protein (UgpB).</text>
</comment>
<protein>
    <recommendedName>
        <fullName evidence="4">sn-glycerol-3-phosphate-binding periplasmic protein UgpB</fullName>
    </recommendedName>
</protein>
<comment type="subcellular location">
    <subcellularLocation>
        <location evidence="1">Periplasm</location>
    </subcellularLocation>
</comment>
<keyword evidence="5" id="KW-0813">Transport</keyword>
<evidence type="ECO:0000256" key="5">
    <source>
        <dbReference type="ARBA" id="ARBA00022448"/>
    </source>
</evidence>
<evidence type="ECO:0000256" key="4">
    <source>
        <dbReference type="ARBA" id="ARBA00017470"/>
    </source>
</evidence>
<evidence type="ECO:0000256" key="7">
    <source>
        <dbReference type="SAM" id="SignalP"/>
    </source>
</evidence>
<proteinExistence type="inferred from homology"/>
<dbReference type="EMBL" id="QPGA01000025">
    <property type="protein sequence ID" value="RDE50146.1"/>
    <property type="molecule type" value="Genomic_DNA"/>
</dbReference>
<dbReference type="PANTHER" id="PTHR43649:SF31">
    <property type="entry name" value="SN-GLYCEROL-3-PHOSPHATE-BINDING PERIPLASMIC PROTEIN UGPB"/>
    <property type="match status" value="1"/>
</dbReference>
<dbReference type="AlphaFoldDB" id="A0A369XMP8"/>
<dbReference type="GO" id="GO:0042597">
    <property type="term" value="C:periplasmic space"/>
    <property type="evidence" value="ECO:0007669"/>
    <property type="project" value="UniProtKB-SubCell"/>
</dbReference>
<keyword evidence="6 7" id="KW-0732">Signal</keyword>
<dbReference type="InterPro" id="IPR006059">
    <property type="entry name" value="SBP"/>
</dbReference>
<evidence type="ECO:0000256" key="3">
    <source>
        <dbReference type="ARBA" id="ARBA00011557"/>
    </source>
</evidence>
<dbReference type="Pfam" id="PF13416">
    <property type="entry name" value="SBP_bac_8"/>
    <property type="match status" value="1"/>
</dbReference>
<feature type="signal peptide" evidence="7">
    <location>
        <begin position="1"/>
        <end position="25"/>
    </location>
</feature>
<dbReference type="Gene3D" id="3.40.190.10">
    <property type="entry name" value="Periplasmic binding protein-like II"/>
    <property type="match status" value="2"/>
</dbReference>
<dbReference type="PANTHER" id="PTHR43649">
    <property type="entry name" value="ARABINOSE-BINDING PROTEIN-RELATED"/>
    <property type="match status" value="1"/>
</dbReference>
<evidence type="ECO:0000256" key="1">
    <source>
        <dbReference type="ARBA" id="ARBA00004418"/>
    </source>
</evidence>
<sequence length="419" mass="46034">MRLLKFLPSAVAIVLAAPLAFSVSAAPIPIDLSHRLDEGQGERLEKFVARFNERQKDYQLNVTRRVDGDAPKHINLVTREEQAKFQASKADFKPLYQVMKQAKQPFDARKLSPDLRVGLDDAKGNLFALPVALSTPVLYINKEAFRKAGLDPEKPPKTWVEAQKAADKLFDSGSACPYTTSWPAWVHIDNLSAWNGGEIADAKGKLDFNGLVQVKHTAMLTTWSKAKFFAYFGRRDEADRRFAAGECGMLTSTSSLYGALRDDRKVETGVSALPYHDDVQGSPQQTLADGASLWIGAGKNADEYKGVAMFISFLLEPALQVEFTAMEGFLPMTPVARAAANSKLLQADVANLDVAYLQLQGKGTLHPLRVSQIEPVRVIVEEELEAAWDGRKPAKEALDNAVERGNEALPAALKAQLLK</sequence>